<dbReference type="FunFam" id="1.25.40.10:FF:000225">
    <property type="entry name" value="Protein SMG7"/>
    <property type="match status" value="1"/>
</dbReference>
<reference evidence="5" key="1">
    <citation type="submission" date="2018-02" db="EMBL/GenBank/DDBJ databases">
        <authorList>
            <person name="Cohen D.B."/>
            <person name="Kent A.D."/>
        </authorList>
    </citation>
    <scope>NUCLEOTIDE SEQUENCE</scope>
</reference>
<organism evidence="5">
    <name type="scientific">Fagus sylvatica</name>
    <name type="common">Beechnut</name>
    <dbReference type="NCBI Taxonomy" id="28930"/>
    <lineage>
        <taxon>Eukaryota</taxon>
        <taxon>Viridiplantae</taxon>
        <taxon>Streptophyta</taxon>
        <taxon>Embryophyta</taxon>
        <taxon>Tracheophyta</taxon>
        <taxon>Spermatophyta</taxon>
        <taxon>Magnoliopsida</taxon>
        <taxon>eudicotyledons</taxon>
        <taxon>Gunneridae</taxon>
        <taxon>Pentapetalae</taxon>
        <taxon>rosids</taxon>
        <taxon>fabids</taxon>
        <taxon>Fagales</taxon>
        <taxon>Fagaceae</taxon>
        <taxon>Fagus</taxon>
    </lineage>
</organism>
<dbReference type="GO" id="GO:0070034">
    <property type="term" value="F:telomerase RNA binding"/>
    <property type="evidence" value="ECO:0007669"/>
    <property type="project" value="TreeGrafter"/>
</dbReference>
<evidence type="ECO:0008006" key="6">
    <source>
        <dbReference type="Google" id="ProtNLM"/>
    </source>
</evidence>
<dbReference type="EMBL" id="OIVN01002460">
    <property type="protein sequence ID" value="SPD03867.1"/>
    <property type="molecule type" value="Genomic_DNA"/>
</dbReference>
<proteinExistence type="predicted"/>
<gene>
    <name evidence="5" type="ORF">FSB_LOCUS31749</name>
</gene>
<dbReference type="AlphaFoldDB" id="A0A2N9GN30"/>
<name>A0A2N9GN30_FAGSY</name>
<dbReference type="InterPro" id="IPR045153">
    <property type="entry name" value="Est1/Ebs1-like"/>
</dbReference>
<dbReference type="Gene3D" id="1.25.40.10">
    <property type="entry name" value="Tetratricopeptide repeat domain"/>
    <property type="match status" value="1"/>
</dbReference>
<dbReference type="Pfam" id="PF10373">
    <property type="entry name" value="EST1_DNA_bind"/>
    <property type="match status" value="1"/>
</dbReference>
<feature type="domain" description="DNA/RNA-binding" evidence="3">
    <location>
        <begin position="205"/>
        <end position="539"/>
    </location>
</feature>
<dbReference type="SUPFAM" id="SSF48452">
    <property type="entry name" value="TPR-like"/>
    <property type="match status" value="1"/>
</dbReference>
<keyword evidence="1" id="KW-0677">Repeat</keyword>
<evidence type="ECO:0000259" key="3">
    <source>
        <dbReference type="Pfam" id="PF10373"/>
    </source>
</evidence>
<evidence type="ECO:0000313" key="5">
    <source>
        <dbReference type="EMBL" id="SPD03867.1"/>
    </source>
</evidence>
<dbReference type="InterPro" id="IPR011990">
    <property type="entry name" value="TPR-like_helical_dom_sf"/>
</dbReference>
<dbReference type="PANTHER" id="PTHR15696:SF25">
    <property type="entry name" value="OS08G0305300 PROTEIN"/>
    <property type="match status" value="1"/>
</dbReference>
<accession>A0A2N9GN30</accession>
<dbReference type="InterPro" id="IPR019458">
    <property type="entry name" value="Est1-like_N"/>
</dbReference>
<dbReference type="GO" id="GO:0000184">
    <property type="term" value="P:nuclear-transcribed mRNA catabolic process, nonsense-mediated decay"/>
    <property type="evidence" value="ECO:0007669"/>
    <property type="project" value="TreeGrafter"/>
</dbReference>
<feature type="domain" description="Telomerase activating protein Est1-like N-terminal" evidence="4">
    <location>
        <begin position="69"/>
        <end position="192"/>
    </location>
</feature>
<dbReference type="Pfam" id="PF10374">
    <property type="entry name" value="EST1"/>
    <property type="match status" value="1"/>
</dbReference>
<protein>
    <recommendedName>
        <fullName evidence="6">DNA/RNA-binding domain-containing protein</fullName>
    </recommendedName>
</protein>
<evidence type="ECO:0000259" key="4">
    <source>
        <dbReference type="Pfam" id="PF10374"/>
    </source>
</evidence>
<dbReference type="GO" id="GO:0005697">
    <property type="term" value="C:telomerase holoenzyme complex"/>
    <property type="evidence" value="ECO:0007669"/>
    <property type="project" value="TreeGrafter"/>
</dbReference>
<feature type="region of interest" description="Disordered" evidence="2">
    <location>
        <begin position="843"/>
        <end position="863"/>
    </location>
</feature>
<dbReference type="GO" id="GO:0042162">
    <property type="term" value="F:telomeric DNA binding"/>
    <property type="evidence" value="ECO:0007669"/>
    <property type="project" value="TreeGrafter"/>
</dbReference>
<sequence>MTVLMDNSLDLSLRERVQRLYNKNVELESRRRRSAQARVPSDPAAWQQMRENYEAIILEDHAFSEQHDVEYALWQLHYRRIEELRAHLNAALTSNGSATSQGGKSSPKPDRITKIRSQFKTFLSEATGFYHDLMLKIRAKYGLPLSSFPDDQENQIVKSKDGNKSAEMKKGLMSCHRCLIYLGDLSRYKGLYGEADSKSRDFAAASSYYMQASSLWPSSGNPHHQLAILASYSGDELASIYCYFRSLAVDNPFSTARDNLIIAFEKNRQSFSQLPGDVKASSIKTAPVRTSGKGRGKGGAMPPLKDDKTDASFVKESKSSIPETFKAFSIRFVRLNGILFTRTSLETFGDVFSVVISDLLELLSSGPEDVYNFGSSATENGLMMVRLISILIFTVYNVNRESENQSYAEMLQRSVLLQNAYSATFEFMGHVLDRCMQLHDPSESYLLPGVLIFLEWLACHPEIVAHSDVEEKEATARSSFWNNCILLLNKLLSSGFMSINEDKDETCFFNMSRYDEGETANLFALWEDYELRGFLPLVPAQMILGFSRKQVGSDGSNKEKKARFQRIIAAGKSFVSVVRVGQEFMYFDPRLKKFAIGAEPQISDDFVLPSSLEMPASNGVEQEHPLEKKMNVGVFTPKPQLYVEGEEEDEVIVFQPFVTYKHADFIDPKLSSYDALVPGGNDSQGDVGSCVDSVSAPLDGRKSENALDTILGPPNAFNACLGPPTSLASILPQYVQSVQPSTSKWLHDQQPCLSNGLNNLNSMENGRVVKPGLREHFGVLQHAALSLPFPHSVNTSAGDDFAQFSDAGIPSKFDSIMYARASFDRPSLNSSSTMAASLKKNPVSRPLRHFGPPPGFKSVPPKLKDGSLSDTTLKIETLQVDDYSWLDGYQLPSSAKGTGFDNPINHTAQSYHQSNKGNMGMINFPFPGKRVPTSQVQVANQNNWQEYQAPDPLKAYQALQQQQFMKMNQDSIPLPKQYQGQSLWDGHFV</sequence>
<dbReference type="PANTHER" id="PTHR15696">
    <property type="entry name" value="SMG-7 SUPPRESSOR WITH MORPHOLOGICAL EFFECT ON GENITALIA PROTEIN 7"/>
    <property type="match status" value="1"/>
</dbReference>
<dbReference type="InterPro" id="IPR018834">
    <property type="entry name" value="DNA/RNA-bd_Est1-type"/>
</dbReference>
<evidence type="ECO:0000256" key="2">
    <source>
        <dbReference type="SAM" id="MobiDB-lite"/>
    </source>
</evidence>
<evidence type="ECO:0000256" key="1">
    <source>
        <dbReference type="ARBA" id="ARBA00022737"/>
    </source>
</evidence>